<name>A0ABW4L0V2_9MICO</name>
<sequence>MKGSTDADDGGKYLGQRHVIVAVVQVPALAVVVSQPRVGGSCGHLSVEEVCATVRVAGVDDSQPLVDDPAGVLVVVRRPGNGELHRHAEIPCATHDLVPAVGPAIRQGTGEQHGILAVRVEMHKGITAPWPS</sequence>
<accession>A0ABW4L0V2</accession>
<evidence type="ECO:0000313" key="1">
    <source>
        <dbReference type="EMBL" id="MFD1717241.1"/>
    </source>
</evidence>
<gene>
    <name evidence="1" type="ORF">ACFSE6_05315</name>
</gene>
<reference evidence="2" key="1">
    <citation type="journal article" date="2019" name="Int. J. Syst. Evol. Microbiol.">
        <title>The Global Catalogue of Microorganisms (GCM) 10K type strain sequencing project: providing services to taxonomists for standard genome sequencing and annotation.</title>
        <authorList>
            <consortium name="The Broad Institute Genomics Platform"/>
            <consortium name="The Broad Institute Genome Sequencing Center for Infectious Disease"/>
            <person name="Wu L."/>
            <person name="Ma J."/>
        </authorList>
    </citation>
    <scope>NUCLEOTIDE SEQUENCE [LARGE SCALE GENOMIC DNA]</scope>
    <source>
        <strain evidence="2">JCM 17130</strain>
    </source>
</reference>
<dbReference type="EMBL" id="JBHUEE010000002">
    <property type="protein sequence ID" value="MFD1717241.1"/>
    <property type="molecule type" value="Genomic_DNA"/>
</dbReference>
<proteinExistence type="predicted"/>
<dbReference type="Proteomes" id="UP001597277">
    <property type="component" value="Unassembled WGS sequence"/>
</dbReference>
<keyword evidence="2" id="KW-1185">Reference proteome</keyword>
<organism evidence="1 2">
    <name type="scientific">Georgenia deserti</name>
    <dbReference type="NCBI Taxonomy" id="2093781"/>
    <lineage>
        <taxon>Bacteria</taxon>
        <taxon>Bacillati</taxon>
        <taxon>Actinomycetota</taxon>
        <taxon>Actinomycetes</taxon>
        <taxon>Micrococcales</taxon>
        <taxon>Bogoriellaceae</taxon>
        <taxon>Georgenia</taxon>
    </lineage>
</organism>
<protein>
    <submittedName>
        <fullName evidence="1">Uncharacterized protein</fullName>
    </submittedName>
</protein>
<comment type="caution">
    <text evidence="1">The sequence shown here is derived from an EMBL/GenBank/DDBJ whole genome shotgun (WGS) entry which is preliminary data.</text>
</comment>
<dbReference type="RefSeq" id="WP_388004051.1">
    <property type="nucleotide sequence ID" value="NZ_JBHUEE010000002.1"/>
</dbReference>
<evidence type="ECO:0000313" key="2">
    <source>
        <dbReference type="Proteomes" id="UP001597277"/>
    </source>
</evidence>